<dbReference type="Pfam" id="PF13560">
    <property type="entry name" value="HTH_31"/>
    <property type="match status" value="1"/>
</dbReference>
<sequence>MDKHGLAKFLRGKREQVSPADVGLPEGRRRRTPGLRREEVAQLAYISVDHYTRLEQARGRHPSRRVLDGIARALRLSDQERAHLFDLAGEREESRSPEPAREVRPSTRQLIDRLTDAAAIVVDDTCRVLAWNPLAAALFEDFSALAGEERNVIRRYFLHPDPERRHYGMGISERFVVTAVSYLRVALTRYPGSRELRSLVEELLAGSADFARLWNSQRFHIERHLHHTVRHPRAGRIELDYDVLTVPDQEQQVVIFTAEPGSPAYESLQFLKVIGAEQVGAEQVGAGA</sequence>
<gene>
    <name evidence="3" type="ORF">OG913_24725</name>
</gene>
<dbReference type="PANTHER" id="PTHR35010:SF2">
    <property type="entry name" value="BLL4672 PROTEIN"/>
    <property type="match status" value="1"/>
</dbReference>
<evidence type="ECO:0000259" key="2">
    <source>
        <dbReference type="SMART" id="SM00530"/>
    </source>
</evidence>
<dbReference type="InterPro" id="IPR041413">
    <property type="entry name" value="MLTR_LBD"/>
</dbReference>
<dbReference type="PANTHER" id="PTHR35010">
    <property type="entry name" value="BLL4672 PROTEIN-RELATED"/>
    <property type="match status" value="1"/>
</dbReference>
<feature type="domain" description="HTH cro/C1-type" evidence="2">
    <location>
        <begin position="9"/>
        <end position="81"/>
    </location>
</feature>
<dbReference type="EMBL" id="CP108085">
    <property type="protein sequence ID" value="WUP72621.1"/>
    <property type="molecule type" value="Genomic_DNA"/>
</dbReference>
<dbReference type="Proteomes" id="UP001432011">
    <property type="component" value="Chromosome"/>
</dbReference>
<evidence type="ECO:0000256" key="1">
    <source>
        <dbReference type="SAM" id="MobiDB-lite"/>
    </source>
</evidence>
<evidence type="ECO:0000313" key="3">
    <source>
        <dbReference type="EMBL" id="WUP72621.1"/>
    </source>
</evidence>
<organism evidence="3 4">
    <name type="scientific">Microbispora hainanensis</name>
    <dbReference type="NCBI Taxonomy" id="568844"/>
    <lineage>
        <taxon>Bacteria</taxon>
        <taxon>Bacillati</taxon>
        <taxon>Actinomycetota</taxon>
        <taxon>Actinomycetes</taxon>
        <taxon>Streptosporangiales</taxon>
        <taxon>Streptosporangiaceae</taxon>
        <taxon>Microbispora</taxon>
    </lineage>
</organism>
<reference evidence="3" key="1">
    <citation type="submission" date="2022-10" db="EMBL/GenBank/DDBJ databases">
        <title>The complete genomes of actinobacterial strains from the NBC collection.</title>
        <authorList>
            <person name="Joergensen T.S."/>
            <person name="Alvarez Arevalo M."/>
            <person name="Sterndorff E.B."/>
            <person name="Faurdal D."/>
            <person name="Vuksanovic O."/>
            <person name="Mourched A.-S."/>
            <person name="Charusanti P."/>
            <person name="Shaw S."/>
            <person name="Blin K."/>
            <person name="Weber T."/>
        </authorList>
    </citation>
    <scope>NUCLEOTIDE SEQUENCE</scope>
    <source>
        <strain evidence="3">NBC_00254</strain>
    </source>
</reference>
<dbReference type="InterPro" id="IPR010982">
    <property type="entry name" value="Lambda_DNA-bd_dom_sf"/>
</dbReference>
<keyword evidence="4" id="KW-1185">Reference proteome</keyword>
<accession>A0ABZ1SI36</accession>
<evidence type="ECO:0000313" key="4">
    <source>
        <dbReference type="Proteomes" id="UP001432011"/>
    </source>
</evidence>
<dbReference type="InterPro" id="IPR001387">
    <property type="entry name" value="Cro/C1-type_HTH"/>
</dbReference>
<dbReference type="SUPFAM" id="SSF47413">
    <property type="entry name" value="lambda repressor-like DNA-binding domains"/>
    <property type="match status" value="1"/>
</dbReference>
<dbReference type="Gene3D" id="1.10.260.40">
    <property type="entry name" value="lambda repressor-like DNA-binding domains"/>
    <property type="match status" value="1"/>
</dbReference>
<feature type="region of interest" description="Disordered" evidence="1">
    <location>
        <begin position="1"/>
        <end position="33"/>
    </location>
</feature>
<proteinExistence type="predicted"/>
<protein>
    <submittedName>
        <fullName evidence="3">Helix-turn-helix transcriptional regulator</fullName>
    </submittedName>
</protein>
<name>A0ABZ1SI36_9ACTN</name>
<dbReference type="Gene3D" id="3.30.450.180">
    <property type="match status" value="1"/>
</dbReference>
<dbReference type="RefSeq" id="WP_328708524.1">
    <property type="nucleotide sequence ID" value="NZ_CP108085.1"/>
</dbReference>
<dbReference type="SMART" id="SM00530">
    <property type="entry name" value="HTH_XRE"/>
    <property type="match status" value="1"/>
</dbReference>
<dbReference type="Pfam" id="PF17765">
    <property type="entry name" value="MLTR_LBD"/>
    <property type="match status" value="1"/>
</dbReference>